<evidence type="ECO:0000313" key="1">
    <source>
        <dbReference type="EMBL" id="ATC83796.1"/>
    </source>
</evidence>
<dbReference type="EMBL" id="CP011011">
    <property type="protein sequence ID" value="ATC83796.1"/>
    <property type="molecule type" value="Genomic_DNA"/>
</dbReference>
<organism evidence="1 2">
    <name type="scientific">Pseudoalteromonas agarivorans DSM 14585</name>
    <dbReference type="NCBI Taxonomy" id="1312369"/>
    <lineage>
        <taxon>Bacteria</taxon>
        <taxon>Pseudomonadati</taxon>
        <taxon>Pseudomonadota</taxon>
        <taxon>Gammaproteobacteria</taxon>
        <taxon>Alteromonadales</taxon>
        <taxon>Pseudoalteromonadaceae</taxon>
        <taxon>Pseudoalteromonas</taxon>
    </lineage>
</organism>
<accession>A0ACA8E183</accession>
<protein>
    <submittedName>
        <fullName evidence="1">Uncharacterized protein</fullName>
    </submittedName>
</protein>
<dbReference type="Proteomes" id="UP000217277">
    <property type="component" value="Chromosome I"/>
</dbReference>
<gene>
    <name evidence="1" type="ORF">PAGA_a3697</name>
</gene>
<proteinExistence type="predicted"/>
<name>A0ACA8E183_9GAMM</name>
<evidence type="ECO:0000313" key="2">
    <source>
        <dbReference type="Proteomes" id="UP000217277"/>
    </source>
</evidence>
<sequence>MSKIHLYRFRPIENLFGEYKELENQSIFFAPPYLLNDPVEGFKDIYWQGDEVLWTNFFNHYLLCLMNSCIDFQIIGDDFNLTENFNACITVEDLHVNFQSEFSIISNKFIGSNYLQNLISGVTTHRTKVEEYELKSYLRAIHNFALNCIYERLEEISAGPRNLFKDMDFSVLEIINDQYFTDINELEVNYGKEKQRQIQELSTFFFDQNNEALVLLSNISEARKNIFTSAFTNLFIEKIEQLMFPEWYTACFMSECTNSSVWGNYGRNHTGVCLIFESSTDDNENKSIFLNDAIYGWDRNGAVRGKLPFRFYPIKYEHNYETINFFDSIAQLPEPSTFKHWFSWGGMISKFANKFTDEWRTQHWSNFYKSVTKKTTDWKYENEYRLLICNMNGSYKTTDTTLKYDFKSLKGIIFGIKTSSEKKIEVIRAIEKKVKENSHYEFKFYQAYYCRNSGQIKHYEMKSLKFKDSNTPN</sequence>
<reference evidence="1" key="1">
    <citation type="submission" date="2015-03" db="EMBL/GenBank/DDBJ databases">
        <authorList>
            <person name="Xie B.-B."/>
            <person name="Rong J.-C."/>
            <person name="Qin Q.-L."/>
            <person name="Zhang Y.-Z."/>
        </authorList>
    </citation>
    <scope>NUCLEOTIDE SEQUENCE</scope>
    <source>
        <strain evidence="1">DSM 14585</strain>
    </source>
</reference>
<keyword evidence="2" id="KW-1185">Reference proteome</keyword>